<evidence type="ECO:0000256" key="5">
    <source>
        <dbReference type="ARBA" id="ARBA00022475"/>
    </source>
</evidence>
<evidence type="ECO:0000256" key="16">
    <source>
        <dbReference type="ARBA" id="ARBA00023211"/>
    </source>
</evidence>
<dbReference type="Gene3D" id="3.90.550.10">
    <property type="entry name" value="Spore Coat Polysaccharide Biosynthesis Protein SpsA, Chain A"/>
    <property type="match status" value="1"/>
</dbReference>
<feature type="binding site" evidence="20">
    <location>
        <position position="543"/>
    </location>
    <ligand>
        <name>UDP-alpha-D-glucose</name>
        <dbReference type="ChEBI" id="CHEBI:58885"/>
    </ligand>
</feature>
<comment type="similarity">
    <text evidence="4 22">Belongs to the glycosyltransferase 2 family. Plant cellulose synthase subfamily.</text>
</comment>
<evidence type="ECO:0000259" key="24">
    <source>
        <dbReference type="Pfam" id="PF14569"/>
    </source>
</evidence>
<dbReference type="CDD" id="cd16617">
    <property type="entry name" value="mRING-HC-C4C4_CesA"/>
    <property type="match status" value="1"/>
</dbReference>
<evidence type="ECO:0000256" key="13">
    <source>
        <dbReference type="ARBA" id="ARBA00022989"/>
    </source>
</evidence>
<feature type="binding site" evidence="20">
    <location>
        <position position="372"/>
    </location>
    <ligand>
        <name>UDP-alpha-D-glucose</name>
        <dbReference type="ChEBI" id="CHEBI:58885"/>
    </ligand>
</feature>
<comment type="subcellular location">
    <subcellularLocation>
        <location evidence="2 22">Cell membrane</location>
        <topology evidence="2 22">Multi-pass membrane protein</topology>
    </subcellularLocation>
</comment>
<feature type="domain" description="Cellulose synthase RING-type zinc finger" evidence="24">
    <location>
        <begin position="17"/>
        <end position="88"/>
    </location>
</feature>
<dbReference type="EMBL" id="CM029053">
    <property type="protein sequence ID" value="KAG2545057.1"/>
    <property type="molecule type" value="Genomic_DNA"/>
</dbReference>
<evidence type="ECO:0000256" key="15">
    <source>
        <dbReference type="ARBA" id="ARBA00023136"/>
    </source>
</evidence>
<evidence type="ECO:0000256" key="9">
    <source>
        <dbReference type="ARBA" id="ARBA00022723"/>
    </source>
</evidence>
<feature type="binding site" evidence="20">
    <location>
        <position position="402"/>
    </location>
    <ligand>
        <name>UDP-alpha-D-glucose</name>
        <dbReference type="ChEBI" id="CHEBI:58885"/>
    </ligand>
</feature>
<dbReference type="GO" id="GO:0030244">
    <property type="term" value="P:cellulose biosynthetic process"/>
    <property type="evidence" value="ECO:0007669"/>
    <property type="project" value="UniProtKB-KW"/>
</dbReference>
<sequence length="1086" mass="121556">MDGGGSSSGAANSGKHGAGQVCCQICGDGVGTAADGELFTACDVCGFPVCRPCYEYERKDGTQACPQCKTKYKRHKGSPPVHGEENEDVDADDVSDYNYPASGNQDQKQKIAERMLTWRTNSRGSDVGLAKYDSGEIGHGKYDSGEIPRGYIPSLTHSQFIVQISGEIPGASPDHMMSPVGNIGRRGHQFPYVNHSPNPSREFSGSLGNVAWKERVDGWKMKDKGAIPMTNGTSIAPSEGRGGGDIDASTDYNMEDALLNDETRQPLSRKVPIPSSRINPYRMVIVLRLIVLCIFLHYRITNPVRNAYPLWLLSVICEIWFALSWILDQFPKWSPINRETYLDRLALRYDREGEPSQLAPVDIFVSTVDPMKEPPLVTANTVLSILAVDYPVDKVSCYVSDDGAAMLTFDALAETSEFARKWVPFCKKYNIEPRAPEWYFAQKIDYLKDKIQTSFVKDRRAMKREYEEFKVRINGLVAKAQKVPEEGWIMQDGTPWPGNNTRDHPGMIQVFLGHSGGLDAEGNELPRLVYVSREKRPGFQHHKKAGAMNALVRVSAVLTNGQYLLNLDCDHYINNSKALREAMCFLMDPNLGRSVCYVQFPQRFDGIDRNDRYANRNTVFFDINLRGLDGLQGPVYVGTGCVFNRTALYGYEPPIKKKKPGFFSSLCGGRKKTSKSKKKSSEKKKSHKHADSSVPVFNLEDIEEGIEGSQFDDEKSLIMSQMSLEKRFGQSSVFVASTLMEYGGVPQSATPESLLKEAIHVISCGYEDKTDWGSEIGWIYGSVTEDILTGFKMHARGWRSIYCMPKRPAFKGSAPINLSDRLNQVLRWALGSIEILFSRHCPIWYGYGGRLKFLERFAYVNTTIYPLTSIPLLLYCILPAVCLLTGKFIIPEISNFASIWFILLFISIFATGILEMRWSGVGIDEWWRNEQFWVIGGISAHLFAVFQGLLKVLAGIDTSFTVTSKATDEEGDFAELYMFKWTTLLIPPTTILIINLVGVVAGISYAINSGYQSWGPLFGKLFFAFWVIVHLYPFLKGLMGRQNRTPTIVVVWAILLASIFSLLWVRIDPFTTRVTGPDIVKCGINC</sequence>
<evidence type="ECO:0000256" key="3">
    <source>
        <dbReference type="ARBA" id="ARBA00004768"/>
    </source>
</evidence>
<keyword evidence="9 22" id="KW-0479">Metal-binding</keyword>
<comment type="caution">
    <text evidence="25">The sequence shown here is derived from an EMBL/GenBank/DDBJ whole genome shotgun (WGS) entry which is preliminary data.</text>
</comment>
<dbReference type="GO" id="GO:0005886">
    <property type="term" value="C:plasma membrane"/>
    <property type="evidence" value="ECO:0007669"/>
    <property type="project" value="UniProtKB-SubCell"/>
</dbReference>
<comment type="cofactor">
    <cofactor evidence="22">
        <name>Zn(2+)</name>
        <dbReference type="ChEBI" id="CHEBI:29105"/>
    </cofactor>
    <text evidence="22">Binds 2 Zn(2+) ions per subunit.</text>
</comment>
<evidence type="ECO:0000256" key="22">
    <source>
        <dbReference type="RuleBase" id="RU361116"/>
    </source>
</evidence>
<evidence type="ECO:0000256" key="19">
    <source>
        <dbReference type="PIRSR" id="PIRSR605150-1"/>
    </source>
</evidence>
<keyword evidence="17 22" id="KW-0961">Cell wall biogenesis/degradation</keyword>
<feature type="compositionally biased region" description="Basic residues" evidence="23">
    <location>
        <begin position="669"/>
        <end position="688"/>
    </location>
</feature>
<comment type="caution">
    <text evidence="22">Lacks conserved residue(s) required for the propagation of feature annotation.</text>
</comment>
<evidence type="ECO:0000256" key="6">
    <source>
        <dbReference type="ARBA" id="ARBA00022676"/>
    </source>
</evidence>
<comment type="pathway">
    <text evidence="3 22">Glycan metabolism; plant cellulose biosynthesis.</text>
</comment>
<comment type="catalytic activity">
    <reaction evidence="18 22">
        <text>[(1-&gt;4)-beta-D-glucosyl](n) + UDP-alpha-D-glucose = [(1-&gt;4)-beta-D-glucosyl](n+1) + UDP + H(+)</text>
        <dbReference type="Rhea" id="RHEA:19929"/>
        <dbReference type="Rhea" id="RHEA-COMP:10033"/>
        <dbReference type="Rhea" id="RHEA-COMP:10034"/>
        <dbReference type="ChEBI" id="CHEBI:15378"/>
        <dbReference type="ChEBI" id="CHEBI:18246"/>
        <dbReference type="ChEBI" id="CHEBI:58223"/>
        <dbReference type="ChEBI" id="CHEBI:58885"/>
        <dbReference type="EC" id="2.4.1.12"/>
    </reaction>
</comment>
<feature type="compositionally biased region" description="Acidic residues" evidence="23">
    <location>
        <begin position="85"/>
        <end position="95"/>
    </location>
</feature>
<dbReference type="Proteomes" id="UP000823388">
    <property type="component" value="Chromosome 9K"/>
</dbReference>
<keyword evidence="5 22" id="KW-1003">Cell membrane</keyword>
<evidence type="ECO:0000256" key="11">
    <source>
        <dbReference type="ARBA" id="ARBA00022833"/>
    </source>
</evidence>
<keyword evidence="12 22" id="KW-0135">Cellulose biosynthesis</keyword>
<keyword evidence="10 22" id="KW-0863">Zinc-finger</keyword>
<dbReference type="AlphaFoldDB" id="A0A8T0N7C8"/>
<evidence type="ECO:0000256" key="23">
    <source>
        <dbReference type="SAM" id="MobiDB-lite"/>
    </source>
</evidence>
<comment type="cofactor">
    <cofactor evidence="1">
        <name>Mn(2+)</name>
        <dbReference type="ChEBI" id="CHEBI:29035"/>
    </cofactor>
</comment>
<evidence type="ECO:0000256" key="14">
    <source>
        <dbReference type="ARBA" id="ARBA00023054"/>
    </source>
</evidence>
<dbReference type="Pfam" id="PF03552">
    <property type="entry name" value="Cellulose_synt"/>
    <property type="match status" value="1"/>
</dbReference>
<feature type="binding site" evidence="21">
    <location>
        <position position="544"/>
    </location>
    <ligand>
        <name>Mn(2+)</name>
        <dbReference type="ChEBI" id="CHEBI:29035"/>
    </ligand>
</feature>
<keyword evidence="8 22" id="KW-0812">Transmembrane</keyword>
<gene>
    <name evidence="25" type="ORF">PVAP13_9KG402775</name>
</gene>
<feature type="region of interest" description="Disordered" evidence="23">
    <location>
        <begin position="666"/>
        <end position="691"/>
    </location>
</feature>
<evidence type="ECO:0000256" key="7">
    <source>
        <dbReference type="ARBA" id="ARBA00022679"/>
    </source>
</evidence>
<dbReference type="SUPFAM" id="SSF53448">
    <property type="entry name" value="Nucleotide-diphospho-sugar transferases"/>
    <property type="match status" value="1"/>
</dbReference>
<evidence type="ECO:0000256" key="8">
    <source>
        <dbReference type="ARBA" id="ARBA00022692"/>
    </source>
</evidence>
<evidence type="ECO:0000256" key="20">
    <source>
        <dbReference type="PIRSR" id="PIRSR605150-2"/>
    </source>
</evidence>
<name>A0A8T0N7C8_PANVG</name>
<dbReference type="GO" id="GO:0016760">
    <property type="term" value="F:cellulose synthase (UDP-forming) activity"/>
    <property type="evidence" value="ECO:0007669"/>
    <property type="project" value="UniProtKB-EC"/>
</dbReference>
<feature type="transmembrane region" description="Helical" evidence="22">
    <location>
        <begin position="984"/>
        <end position="1007"/>
    </location>
</feature>
<keyword evidence="7 22" id="KW-0808">Transferase</keyword>
<dbReference type="GO" id="GO:0008270">
    <property type="term" value="F:zinc ion binding"/>
    <property type="evidence" value="ECO:0007669"/>
    <property type="project" value="UniProtKB-KW"/>
</dbReference>
<dbReference type="GO" id="GO:0071555">
    <property type="term" value="P:cell wall organization"/>
    <property type="evidence" value="ECO:0007669"/>
    <property type="project" value="UniProtKB-KW"/>
</dbReference>
<keyword evidence="11 22" id="KW-0862">Zinc</keyword>
<evidence type="ECO:0000256" key="18">
    <source>
        <dbReference type="ARBA" id="ARBA00048682"/>
    </source>
</evidence>
<feature type="binding site" evidence="21">
    <location>
        <position position="568"/>
    </location>
    <ligand>
        <name>Mn(2+)</name>
        <dbReference type="ChEBI" id="CHEBI:29035"/>
    </ligand>
</feature>
<dbReference type="FunFam" id="3.90.550.10:FF:000009">
    <property type="entry name" value="Cellulose synthase"/>
    <property type="match status" value="1"/>
</dbReference>
<dbReference type="InterPro" id="IPR005150">
    <property type="entry name" value="Cellulose_synth"/>
</dbReference>
<dbReference type="Pfam" id="PF14569">
    <property type="entry name" value="zf-UDP"/>
    <property type="match status" value="1"/>
</dbReference>
<feature type="region of interest" description="Disordered" evidence="23">
    <location>
        <begin position="75"/>
        <end position="108"/>
    </location>
</feature>
<evidence type="ECO:0000256" key="2">
    <source>
        <dbReference type="ARBA" id="ARBA00004651"/>
    </source>
</evidence>
<dbReference type="EC" id="2.4.1.12" evidence="22"/>
<dbReference type="InterPro" id="IPR013083">
    <property type="entry name" value="Znf_RING/FYVE/PHD"/>
</dbReference>
<dbReference type="PANTHER" id="PTHR13301">
    <property type="entry name" value="X-BOX TRANSCRIPTION FACTOR-RELATED"/>
    <property type="match status" value="1"/>
</dbReference>
<evidence type="ECO:0000256" key="21">
    <source>
        <dbReference type="PIRSR" id="PIRSR605150-3"/>
    </source>
</evidence>
<dbReference type="Gene3D" id="3.30.40.10">
    <property type="entry name" value="Zinc/RING finger domain, C3HC4 (zinc finger)"/>
    <property type="match status" value="1"/>
</dbReference>
<keyword evidence="13 22" id="KW-1133">Transmembrane helix</keyword>
<proteinExistence type="inferred from homology"/>
<feature type="binding site" evidence="20">
    <location>
        <position position="373"/>
    </location>
    <ligand>
        <name>UDP-alpha-D-glucose</name>
        <dbReference type="ChEBI" id="CHEBI:58885"/>
    </ligand>
</feature>
<feature type="transmembrane region" description="Helical" evidence="22">
    <location>
        <begin position="1047"/>
        <end position="1067"/>
    </location>
</feature>
<evidence type="ECO:0000256" key="4">
    <source>
        <dbReference type="ARBA" id="ARBA00007548"/>
    </source>
</evidence>
<feature type="active site" evidence="19">
    <location>
        <position position="402"/>
    </location>
</feature>
<feature type="transmembrane region" description="Helical" evidence="22">
    <location>
        <begin position="896"/>
        <end position="914"/>
    </location>
</feature>
<keyword evidence="6 22" id="KW-0328">Glycosyltransferase</keyword>
<feature type="binding site" evidence="20">
    <location>
        <position position="366"/>
    </location>
    <ligand>
        <name>UDP-alpha-D-glucose</name>
        <dbReference type="ChEBI" id="CHEBI:58885"/>
    </ligand>
</feature>
<organism evidence="25 26">
    <name type="scientific">Panicum virgatum</name>
    <name type="common">Blackwell switchgrass</name>
    <dbReference type="NCBI Taxonomy" id="38727"/>
    <lineage>
        <taxon>Eukaryota</taxon>
        <taxon>Viridiplantae</taxon>
        <taxon>Streptophyta</taxon>
        <taxon>Embryophyta</taxon>
        <taxon>Tracheophyta</taxon>
        <taxon>Spermatophyta</taxon>
        <taxon>Magnoliopsida</taxon>
        <taxon>Liliopsida</taxon>
        <taxon>Poales</taxon>
        <taxon>Poaceae</taxon>
        <taxon>PACMAD clade</taxon>
        <taxon>Panicoideae</taxon>
        <taxon>Panicodae</taxon>
        <taxon>Paniceae</taxon>
        <taxon>Panicinae</taxon>
        <taxon>Panicum</taxon>
        <taxon>Panicum sect. Hiantes</taxon>
    </lineage>
</organism>
<feature type="transmembrane region" description="Helical" evidence="22">
    <location>
        <begin position="1013"/>
        <end position="1035"/>
    </location>
</feature>
<keyword evidence="16" id="KW-0464">Manganese</keyword>
<keyword evidence="14" id="KW-0175">Coiled coil</keyword>
<dbReference type="InterPro" id="IPR027934">
    <property type="entry name" value="CES_Znf_RING"/>
</dbReference>
<dbReference type="InterPro" id="IPR029044">
    <property type="entry name" value="Nucleotide-diphossugar_trans"/>
</dbReference>
<feature type="active site" evidence="19">
    <location>
        <position position="786"/>
    </location>
</feature>
<evidence type="ECO:0000313" key="25">
    <source>
        <dbReference type="EMBL" id="KAG2545057.1"/>
    </source>
</evidence>
<dbReference type="SUPFAM" id="SSF57850">
    <property type="entry name" value="RING/U-box"/>
    <property type="match status" value="1"/>
</dbReference>
<dbReference type="FunFam" id="3.30.40.10:FF:000339">
    <property type="entry name" value="Cellulose synthase"/>
    <property type="match status" value="1"/>
</dbReference>
<accession>A0A8T0N7C8</accession>
<keyword evidence="15 22" id="KW-0472">Membrane</keyword>
<keyword evidence="26" id="KW-1185">Reference proteome</keyword>
<feature type="transmembrane region" description="Helical" evidence="22">
    <location>
        <begin position="934"/>
        <end position="954"/>
    </location>
</feature>
<evidence type="ECO:0000256" key="1">
    <source>
        <dbReference type="ARBA" id="ARBA00001936"/>
    </source>
</evidence>
<protein>
    <recommendedName>
        <fullName evidence="22">Cellulose synthase</fullName>
        <ecNumber evidence="22">2.4.1.12</ecNumber>
    </recommendedName>
</protein>
<dbReference type="GO" id="GO:0009834">
    <property type="term" value="P:plant-type secondary cell wall biogenesis"/>
    <property type="evidence" value="ECO:0007669"/>
    <property type="project" value="UniProtKB-ARBA"/>
</dbReference>
<evidence type="ECO:0000256" key="10">
    <source>
        <dbReference type="ARBA" id="ARBA00022771"/>
    </source>
</evidence>
<evidence type="ECO:0000256" key="12">
    <source>
        <dbReference type="ARBA" id="ARBA00022916"/>
    </source>
</evidence>
<reference evidence="25" key="1">
    <citation type="submission" date="2020-05" db="EMBL/GenBank/DDBJ databases">
        <title>WGS assembly of Panicum virgatum.</title>
        <authorList>
            <person name="Lovell J.T."/>
            <person name="Jenkins J."/>
            <person name="Shu S."/>
            <person name="Juenger T.E."/>
            <person name="Schmutz J."/>
        </authorList>
    </citation>
    <scope>NUCLEOTIDE SEQUENCE</scope>
    <source>
        <strain evidence="25">AP13</strain>
    </source>
</reference>
<feature type="transmembrane region" description="Helical" evidence="22">
    <location>
        <begin position="864"/>
        <end position="884"/>
    </location>
</feature>
<evidence type="ECO:0000256" key="17">
    <source>
        <dbReference type="ARBA" id="ARBA00023316"/>
    </source>
</evidence>
<evidence type="ECO:0000313" key="26">
    <source>
        <dbReference type="Proteomes" id="UP000823388"/>
    </source>
</evidence>